<dbReference type="Proteomes" id="UP000219193">
    <property type="component" value="Unassembled WGS sequence"/>
</dbReference>
<dbReference type="PANTHER" id="PTHR15337">
    <property type="entry name" value="ANTERIOR GRADIENT PROTEIN-RELATED"/>
    <property type="match status" value="1"/>
</dbReference>
<organism evidence="4 5">
    <name type="scientific">Salinimicrobium sediminis</name>
    <dbReference type="NCBI Taxonomy" id="1343891"/>
    <lineage>
        <taxon>Bacteria</taxon>
        <taxon>Pseudomonadati</taxon>
        <taxon>Bacteroidota</taxon>
        <taxon>Flavobacteriia</taxon>
        <taxon>Flavobacteriales</taxon>
        <taxon>Flavobacteriaceae</taxon>
        <taxon>Salinimicrobium</taxon>
    </lineage>
</organism>
<feature type="domain" description="Thioredoxin" evidence="3">
    <location>
        <begin position="1"/>
        <end position="144"/>
    </location>
</feature>
<dbReference type="SUPFAM" id="SSF52833">
    <property type="entry name" value="Thioredoxin-like"/>
    <property type="match status" value="1"/>
</dbReference>
<dbReference type="PROSITE" id="PS51352">
    <property type="entry name" value="THIOREDOXIN_2"/>
    <property type="match status" value="1"/>
</dbReference>
<protein>
    <submittedName>
        <fullName evidence="4">Thioredoxin-related protein</fullName>
    </submittedName>
</protein>
<evidence type="ECO:0000256" key="1">
    <source>
        <dbReference type="ARBA" id="ARBA00022729"/>
    </source>
</evidence>
<evidence type="ECO:0000313" key="4">
    <source>
        <dbReference type="EMBL" id="SOC80846.1"/>
    </source>
</evidence>
<dbReference type="RefSeq" id="WP_097056624.1">
    <property type="nucleotide sequence ID" value="NZ_OCMF01000003.1"/>
</dbReference>
<proteinExistence type="predicted"/>
<gene>
    <name evidence="4" type="ORF">SAMN06296241_2409</name>
</gene>
<evidence type="ECO:0000256" key="2">
    <source>
        <dbReference type="SAM" id="SignalP"/>
    </source>
</evidence>
<keyword evidence="1 2" id="KW-0732">Signal</keyword>
<evidence type="ECO:0000259" key="3">
    <source>
        <dbReference type="PROSITE" id="PS51352"/>
    </source>
</evidence>
<dbReference type="InterPro" id="IPR051099">
    <property type="entry name" value="AGR/TXD"/>
</dbReference>
<dbReference type="Pfam" id="PF13899">
    <property type="entry name" value="Thioredoxin_7"/>
    <property type="match status" value="1"/>
</dbReference>
<name>A0A285X762_9FLAO</name>
<feature type="chain" id="PRO_5012154056" evidence="2">
    <location>
        <begin position="19"/>
        <end position="144"/>
    </location>
</feature>
<sequence>MKNILFGILFFVAGIANAQSWHNDLASAQEMALKENKKVLLVFQGSDWCAPCIKLDREIWSSSEFKDYAKDHYVLVKADFPRKEKNQLEPSQQEKNNKLAEKYNPQGYFPLVVIMDHNGKVFGKTGYKKLSPKEYIALLNSFKS</sequence>
<keyword evidence="5" id="KW-1185">Reference proteome</keyword>
<dbReference type="AlphaFoldDB" id="A0A285X762"/>
<dbReference type="InterPro" id="IPR036249">
    <property type="entry name" value="Thioredoxin-like_sf"/>
</dbReference>
<reference evidence="5" key="1">
    <citation type="submission" date="2017-09" db="EMBL/GenBank/DDBJ databases">
        <authorList>
            <person name="Varghese N."/>
            <person name="Submissions S."/>
        </authorList>
    </citation>
    <scope>NUCLEOTIDE SEQUENCE [LARGE SCALE GENOMIC DNA]</scope>
    <source>
        <strain evidence="5">CGMCC 1.12641</strain>
    </source>
</reference>
<accession>A0A285X762</accession>
<dbReference type="InterPro" id="IPR013766">
    <property type="entry name" value="Thioredoxin_domain"/>
</dbReference>
<feature type="signal peptide" evidence="2">
    <location>
        <begin position="1"/>
        <end position="18"/>
    </location>
</feature>
<dbReference type="PANTHER" id="PTHR15337:SF11">
    <property type="entry name" value="THIOREDOXIN DOMAIN-CONTAINING PROTEIN"/>
    <property type="match status" value="1"/>
</dbReference>
<dbReference type="OrthoDB" id="981626at2"/>
<dbReference type="Gene3D" id="3.40.30.10">
    <property type="entry name" value="Glutaredoxin"/>
    <property type="match status" value="1"/>
</dbReference>
<evidence type="ECO:0000313" key="5">
    <source>
        <dbReference type="Proteomes" id="UP000219193"/>
    </source>
</evidence>
<dbReference type="EMBL" id="OCMF01000003">
    <property type="protein sequence ID" value="SOC80846.1"/>
    <property type="molecule type" value="Genomic_DNA"/>
</dbReference>